<accession>A0A0E9TS81</accession>
<sequence length="28" mass="3210">MSWCCTNKSHRLVNLRFEGMNPTSPSGR</sequence>
<name>A0A0E9TS81_ANGAN</name>
<reference evidence="1" key="2">
    <citation type="journal article" date="2015" name="Fish Shellfish Immunol.">
        <title>Early steps in the European eel (Anguilla anguilla)-Vibrio vulnificus interaction in the gills: Role of the RtxA13 toxin.</title>
        <authorList>
            <person name="Callol A."/>
            <person name="Pajuelo D."/>
            <person name="Ebbesson L."/>
            <person name="Teles M."/>
            <person name="MacKenzie S."/>
            <person name="Amaro C."/>
        </authorList>
    </citation>
    <scope>NUCLEOTIDE SEQUENCE</scope>
</reference>
<proteinExistence type="predicted"/>
<reference evidence="1" key="1">
    <citation type="submission" date="2014-11" db="EMBL/GenBank/DDBJ databases">
        <authorList>
            <person name="Amaro Gonzalez C."/>
        </authorList>
    </citation>
    <scope>NUCLEOTIDE SEQUENCE</scope>
</reference>
<dbReference type="AlphaFoldDB" id="A0A0E9TS81"/>
<organism evidence="1">
    <name type="scientific">Anguilla anguilla</name>
    <name type="common">European freshwater eel</name>
    <name type="synonym">Muraena anguilla</name>
    <dbReference type="NCBI Taxonomy" id="7936"/>
    <lineage>
        <taxon>Eukaryota</taxon>
        <taxon>Metazoa</taxon>
        <taxon>Chordata</taxon>
        <taxon>Craniata</taxon>
        <taxon>Vertebrata</taxon>
        <taxon>Euteleostomi</taxon>
        <taxon>Actinopterygii</taxon>
        <taxon>Neopterygii</taxon>
        <taxon>Teleostei</taxon>
        <taxon>Anguilliformes</taxon>
        <taxon>Anguillidae</taxon>
        <taxon>Anguilla</taxon>
    </lineage>
</organism>
<protein>
    <submittedName>
        <fullName evidence="1">Uncharacterized protein</fullName>
    </submittedName>
</protein>
<dbReference type="EMBL" id="GBXM01052847">
    <property type="protein sequence ID" value="JAH55730.1"/>
    <property type="molecule type" value="Transcribed_RNA"/>
</dbReference>
<evidence type="ECO:0000313" key="1">
    <source>
        <dbReference type="EMBL" id="JAH55730.1"/>
    </source>
</evidence>